<dbReference type="CDD" id="cd07723">
    <property type="entry name" value="hydroxyacylglutathione_hydrolase_MBL-fold"/>
    <property type="match status" value="1"/>
</dbReference>
<dbReference type="PANTHER" id="PTHR11935">
    <property type="entry name" value="BETA LACTAMASE DOMAIN"/>
    <property type="match status" value="1"/>
</dbReference>
<comment type="similarity">
    <text evidence="4">Belongs to the metallo-beta-lactamase superfamily. Glyoxalase II family.</text>
</comment>
<dbReference type="InterPro" id="IPR035680">
    <property type="entry name" value="Clx_II_MBL"/>
</dbReference>
<keyword evidence="8" id="KW-0862">Zinc</keyword>
<dbReference type="InterPro" id="IPR032282">
    <property type="entry name" value="HAGH_C"/>
</dbReference>
<accession>A0A5J4YYY7</accession>
<dbReference type="GO" id="GO:0046872">
    <property type="term" value="F:metal ion binding"/>
    <property type="evidence" value="ECO:0007669"/>
    <property type="project" value="UniProtKB-KW"/>
</dbReference>
<dbReference type="Pfam" id="PF00753">
    <property type="entry name" value="Lactamase_B"/>
    <property type="match status" value="1"/>
</dbReference>
<feature type="domain" description="Metallo-beta-lactamase" evidence="10">
    <location>
        <begin position="16"/>
        <end position="179"/>
    </location>
</feature>
<dbReference type="EMBL" id="VRMN01000003">
    <property type="protein sequence ID" value="KAA8496200.1"/>
    <property type="molecule type" value="Genomic_DNA"/>
</dbReference>
<dbReference type="SUPFAM" id="SSF56281">
    <property type="entry name" value="Metallo-hydrolase/oxidoreductase"/>
    <property type="match status" value="1"/>
</dbReference>
<evidence type="ECO:0000256" key="7">
    <source>
        <dbReference type="ARBA" id="ARBA00022801"/>
    </source>
</evidence>
<dbReference type="SMART" id="SM00849">
    <property type="entry name" value="Lactamase_B"/>
    <property type="match status" value="1"/>
</dbReference>
<evidence type="ECO:0000256" key="6">
    <source>
        <dbReference type="ARBA" id="ARBA00022723"/>
    </source>
</evidence>
<dbReference type="Gene3D" id="3.60.15.10">
    <property type="entry name" value="Ribonuclease Z/Hydroxyacylglutathione hydrolase-like"/>
    <property type="match status" value="1"/>
</dbReference>
<dbReference type="PIRSF" id="PIRSF005457">
    <property type="entry name" value="Glx"/>
    <property type="match status" value="1"/>
</dbReference>
<dbReference type="PANTHER" id="PTHR11935:SF94">
    <property type="entry name" value="TENZING NORGAY, ISOFORM C"/>
    <property type="match status" value="1"/>
</dbReference>
<dbReference type="InterPro" id="IPR036866">
    <property type="entry name" value="RibonucZ/Hydroxyglut_hydro"/>
</dbReference>
<keyword evidence="12" id="KW-1185">Reference proteome</keyword>
<comment type="cofactor">
    <cofactor evidence="2">
        <name>Zn(2+)</name>
        <dbReference type="ChEBI" id="CHEBI:29105"/>
    </cofactor>
</comment>
<name>A0A5J4YYY7_PORPP</name>
<gene>
    <name evidence="11" type="ORF">FVE85_2355</name>
</gene>
<comment type="pathway">
    <text evidence="3">Secondary metabolite metabolism; methylglyoxal degradation; (R)-lactate from methylglyoxal: step 2/2.</text>
</comment>
<comment type="caution">
    <text evidence="11">The sequence shown here is derived from an EMBL/GenBank/DDBJ whole genome shotgun (WGS) entry which is preliminary data.</text>
</comment>
<evidence type="ECO:0000256" key="2">
    <source>
        <dbReference type="ARBA" id="ARBA00001947"/>
    </source>
</evidence>
<dbReference type="NCBIfam" id="TIGR03413">
    <property type="entry name" value="GSH_gloB"/>
    <property type="match status" value="1"/>
</dbReference>
<evidence type="ECO:0000256" key="1">
    <source>
        <dbReference type="ARBA" id="ARBA00001623"/>
    </source>
</evidence>
<evidence type="ECO:0000259" key="10">
    <source>
        <dbReference type="SMART" id="SM00849"/>
    </source>
</evidence>
<dbReference type="InterPro" id="IPR017782">
    <property type="entry name" value="Hydroxyacylglutathione_Hdrlase"/>
</dbReference>
<evidence type="ECO:0000313" key="12">
    <source>
        <dbReference type="Proteomes" id="UP000324585"/>
    </source>
</evidence>
<evidence type="ECO:0000256" key="3">
    <source>
        <dbReference type="ARBA" id="ARBA00004963"/>
    </source>
</evidence>
<dbReference type="InterPro" id="IPR001279">
    <property type="entry name" value="Metallo-B-lactamas"/>
</dbReference>
<reference evidence="12" key="1">
    <citation type="journal article" date="2019" name="Nat. Commun.">
        <title>Expansion of phycobilisome linker gene families in mesophilic red algae.</title>
        <authorList>
            <person name="Lee J."/>
            <person name="Kim D."/>
            <person name="Bhattacharya D."/>
            <person name="Yoon H.S."/>
        </authorList>
    </citation>
    <scope>NUCLEOTIDE SEQUENCE [LARGE SCALE GENOMIC DNA]</scope>
    <source>
        <strain evidence="12">CCMP 1328</strain>
    </source>
</reference>
<evidence type="ECO:0000256" key="8">
    <source>
        <dbReference type="ARBA" id="ARBA00022833"/>
    </source>
</evidence>
<sequence length="262" mass="28546">MEIASMPVVAVECLGDNYAYVVECPHTRTCAVVDAVEVSKVMGAVSARGLELTHVLTTHKHWDHASGNLEMKALYPHVQVVGGRNDDVPAATMAVSDGDTFRVGSLEVTCLWTPCHTRGHICYYVRSLETQDDPGAVFTGDTLFIAGCGRFFEGSANDMCAALSKLASLPDDTRVYCGHEYTVANLRFALSIEPDSEPLQAKLAWANEQRSRQAPTIPSLISDEKSTNPFLRTDVPSVQAAVQQSEPIATMQALRDRKNAFK</sequence>
<protein>
    <recommendedName>
        <fullName evidence="5">hydroxyacylglutathione hydrolase</fullName>
        <ecNumber evidence="5">3.1.2.6</ecNumber>
    </recommendedName>
    <alternativeName>
        <fullName evidence="9">Glyoxalase II</fullName>
    </alternativeName>
</protein>
<comment type="catalytic activity">
    <reaction evidence="1">
        <text>an S-(2-hydroxyacyl)glutathione + H2O = a 2-hydroxy carboxylate + glutathione + H(+)</text>
        <dbReference type="Rhea" id="RHEA:21864"/>
        <dbReference type="ChEBI" id="CHEBI:15377"/>
        <dbReference type="ChEBI" id="CHEBI:15378"/>
        <dbReference type="ChEBI" id="CHEBI:57925"/>
        <dbReference type="ChEBI" id="CHEBI:58896"/>
        <dbReference type="ChEBI" id="CHEBI:71261"/>
        <dbReference type="EC" id="3.1.2.6"/>
    </reaction>
</comment>
<proteinExistence type="inferred from homology"/>
<organism evidence="11 12">
    <name type="scientific">Porphyridium purpureum</name>
    <name type="common">Red alga</name>
    <name type="synonym">Porphyridium cruentum</name>
    <dbReference type="NCBI Taxonomy" id="35688"/>
    <lineage>
        <taxon>Eukaryota</taxon>
        <taxon>Rhodophyta</taxon>
        <taxon>Bangiophyceae</taxon>
        <taxon>Porphyridiales</taxon>
        <taxon>Porphyridiaceae</taxon>
        <taxon>Porphyridium</taxon>
    </lineage>
</organism>
<evidence type="ECO:0000256" key="9">
    <source>
        <dbReference type="ARBA" id="ARBA00031044"/>
    </source>
</evidence>
<dbReference type="Proteomes" id="UP000324585">
    <property type="component" value="Unassembled WGS sequence"/>
</dbReference>
<dbReference type="EC" id="3.1.2.6" evidence="5"/>
<dbReference type="OMA" id="CVWPGMR"/>
<evidence type="ECO:0000256" key="4">
    <source>
        <dbReference type="ARBA" id="ARBA00006759"/>
    </source>
</evidence>
<dbReference type="GO" id="GO:0004416">
    <property type="term" value="F:hydroxyacylglutathione hydrolase activity"/>
    <property type="evidence" value="ECO:0007669"/>
    <property type="project" value="UniProtKB-EC"/>
</dbReference>
<dbReference type="AlphaFoldDB" id="A0A5J4YYY7"/>
<evidence type="ECO:0000313" key="11">
    <source>
        <dbReference type="EMBL" id="KAA8496200.1"/>
    </source>
</evidence>
<keyword evidence="6" id="KW-0479">Metal-binding</keyword>
<dbReference type="HAMAP" id="MF_01374">
    <property type="entry name" value="Glyoxalase_2"/>
    <property type="match status" value="1"/>
</dbReference>
<dbReference type="Pfam" id="PF16123">
    <property type="entry name" value="HAGH_C"/>
    <property type="match status" value="1"/>
</dbReference>
<keyword evidence="7 11" id="KW-0378">Hydrolase</keyword>
<dbReference type="OrthoDB" id="515692at2759"/>
<dbReference type="FunFam" id="3.60.15.10:FF:000019">
    <property type="entry name" value="Hydroxyacylglutathione hydrolase, mitochondrial"/>
    <property type="match status" value="1"/>
</dbReference>
<evidence type="ECO:0000256" key="5">
    <source>
        <dbReference type="ARBA" id="ARBA00011917"/>
    </source>
</evidence>
<dbReference type="GO" id="GO:0019243">
    <property type="term" value="P:methylglyoxal catabolic process to D-lactate via S-lactoyl-glutathione"/>
    <property type="evidence" value="ECO:0007669"/>
    <property type="project" value="InterPro"/>
</dbReference>